<dbReference type="InterPro" id="IPR035965">
    <property type="entry name" value="PAS-like_dom_sf"/>
</dbReference>
<evidence type="ECO:0000256" key="2">
    <source>
        <dbReference type="ARBA" id="ARBA00012438"/>
    </source>
</evidence>
<dbReference type="GO" id="GO:0007234">
    <property type="term" value="P:osmosensory signaling via phosphorelay pathway"/>
    <property type="evidence" value="ECO:0007669"/>
    <property type="project" value="TreeGrafter"/>
</dbReference>
<dbReference type="KEGG" id="mfk:E2N92_05900"/>
<feature type="domain" description="Histidine kinase" evidence="8">
    <location>
        <begin position="462"/>
        <end position="655"/>
    </location>
</feature>
<dbReference type="GO" id="GO:0004673">
    <property type="term" value="F:protein histidine kinase activity"/>
    <property type="evidence" value="ECO:0007669"/>
    <property type="project" value="UniProtKB-EC"/>
</dbReference>
<dbReference type="CDD" id="cd00156">
    <property type="entry name" value="REC"/>
    <property type="match status" value="1"/>
</dbReference>
<dbReference type="InterPro" id="IPR001789">
    <property type="entry name" value="Sig_transdc_resp-reg_receiver"/>
</dbReference>
<accession>A0A8G1EGB9</accession>
<evidence type="ECO:0000256" key="6">
    <source>
        <dbReference type="PROSITE-ProRule" id="PRU00169"/>
    </source>
</evidence>
<dbReference type="InterPro" id="IPR011006">
    <property type="entry name" value="CheY-like_superfamily"/>
</dbReference>
<keyword evidence="3" id="KW-0808">Transferase</keyword>
<proteinExistence type="predicted"/>
<evidence type="ECO:0000259" key="8">
    <source>
        <dbReference type="PROSITE" id="PS50109"/>
    </source>
</evidence>
<dbReference type="OrthoDB" id="8127at2157"/>
<name>A0A8G1EGB9_9EURY</name>
<dbReference type="Gene3D" id="3.30.565.10">
    <property type="entry name" value="Histidine kinase-like ATPase, C-terminal domain"/>
    <property type="match status" value="1"/>
</dbReference>
<dbReference type="CDD" id="cd00075">
    <property type="entry name" value="HATPase"/>
    <property type="match status" value="1"/>
</dbReference>
<dbReference type="Pfam" id="PF00072">
    <property type="entry name" value="Response_reg"/>
    <property type="match status" value="1"/>
</dbReference>
<dbReference type="GO" id="GO:0000156">
    <property type="term" value="F:phosphorelay response regulator activity"/>
    <property type="evidence" value="ECO:0007669"/>
    <property type="project" value="TreeGrafter"/>
</dbReference>
<evidence type="ECO:0000256" key="3">
    <source>
        <dbReference type="ARBA" id="ARBA00022679"/>
    </source>
</evidence>
<comment type="caution">
    <text evidence="6">Lacks conserved residue(s) required for the propagation of feature annotation.</text>
</comment>
<evidence type="ECO:0000256" key="1">
    <source>
        <dbReference type="ARBA" id="ARBA00000085"/>
    </source>
</evidence>
<evidence type="ECO:0000313" key="12">
    <source>
        <dbReference type="Proteomes" id="UP000826709"/>
    </source>
</evidence>
<dbReference type="SMART" id="SM00091">
    <property type="entry name" value="PAS"/>
    <property type="match status" value="2"/>
</dbReference>
<dbReference type="GO" id="GO:0016020">
    <property type="term" value="C:membrane"/>
    <property type="evidence" value="ECO:0007669"/>
    <property type="project" value="UniProtKB-SubCell"/>
</dbReference>
<dbReference type="PROSITE" id="PS50112">
    <property type="entry name" value="PAS"/>
    <property type="match status" value="2"/>
</dbReference>
<dbReference type="SUPFAM" id="SSF52172">
    <property type="entry name" value="CheY-like"/>
    <property type="match status" value="1"/>
</dbReference>
<dbReference type="SUPFAM" id="SSF55874">
    <property type="entry name" value="ATPase domain of HSP90 chaperone/DNA topoisomerase II/histidine kinase"/>
    <property type="match status" value="1"/>
</dbReference>
<dbReference type="PROSITE" id="PS50109">
    <property type="entry name" value="HIS_KIN"/>
    <property type="match status" value="1"/>
</dbReference>
<dbReference type="InterPro" id="IPR005467">
    <property type="entry name" value="His_kinase_dom"/>
</dbReference>
<feature type="domain" description="PAS" evidence="10">
    <location>
        <begin position="190"/>
        <end position="260"/>
    </location>
</feature>
<dbReference type="NCBIfam" id="TIGR00229">
    <property type="entry name" value="sensory_box"/>
    <property type="match status" value="2"/>
</dbReference>
<dbReference type="EMBL" id="CP037968">
    <property type="protein sequence ID" value="QYZ78991.1"/>
    <property type="molecule type" value="Genomic_DNA"/>
</dbReference>
<feature type="region of interest" description="Disordered" evidence="7">
    <location>
        <begin position="129"/>
        <end position="149"/>
    </location>
</feature>
<dbReference type="AlphaFoldDB" id="A0A8G1EGB9"/>
<dbReference type="Gene3D" id="3.30.450.20">
    <property type="entry name" value="PAS domain"/>
    <property type="match status" value="2"/>
</dbReference>
<dbReference type="GO" id="GO:0030295">
    <property type="term" value="F:protein kinase activator activity"/>
    <property type="evidence" value="ECO:0007669"/>
    <property type="project" value="TreeGrafter"/>
</dbReference>
<evidence type="ECO:0000256" key="4">
    <source>
        <dbReference type="ARBA" id="ARBA00022777"/>
    </source>
</evidence>
<dbReference type="SMART" id="SM00448">
    <property type="entry name" value="REC"/>
    <property type="match status" value="1"/>
</dbReference>
<keyword evidence="12" id="KW-1185">Reference proteome</keyword>
<gene>
    <name evidence="11" type="ORF">E2N92_05900</name>
</gene>
<organism evidence="11 12">
    <name type="scientific">Methanofollis formosanus</name>
    <dbReference type="NCBI Taxonomy" id="299308"/>
    <lineage>
        <taxon>Archaea</taxon>
        <taxon>Methanobacteriati</taxon>
        <taxon>Methanobacteriota</taxon>
        <taxon>Stenosarchaea group</taxon>
        <taxon>Methanomicrobia</taxon>
        <taxon>Methanomicrobiales</taxon>
        <taxon>Methanomicrobiaceae</taxon>
        <taxon>Methanofollis</taxon>
    </lineage>
</organism>
<dbReference type="PRINTS" id="PR00344">
    <property type="entry name" value="BCTRLSENSOR"/>
</dbReference>
<dbReference type="InterPro" id="IPR004358">
    <property type="entry name" value="Sig_transdc_His_kin-like_C"/>
</dbReference>
<keyword evidence="4" id="KW-0418">Kinase</keyword>
<dbReference type="Gene3D" id="3.40.50.2300">
    <property type="match status" value="1"/>
</dbReference>
<dbReference type="PANTHER" id="PTHR42878">
    <property type="entry name" value="TWO-COMPONENT HISTIDINE KINASE"/>
    <property type="match status" value="1"/>
</dbReference>
<dbReference type="InterPro" id="IPR000014">
    <property type="entry name" value="PAS"/>
</dbReference>
<protein>
    <recommendedName>
        <fullName evidence="2">histidine kinase</fullName>
        <ecNumber evidence="2">2.7.13.3</ecNumber>
    </recommendedName>
</protein>
<evidence type="ECO:0000256" key="7">
    <source>
        <dbReference type="SAM" id="MobiDB-lite"/>
    </source>
</evidence>
<keyword evidence="5" id="KW-0472">Membrane</keyword>
<dbReference type="InterPro" id="IPR036890">
    <property type="entry name" value="HATPase_C_sf"/>
</dbReference>
<reference evidence="11" key="1">
    <citation type="journal article" date="2005" name="Int. J. Syst. Evol. Microbiol.">
        <title>Methanofollis formosanus sp. nov., isolated from a fish pond.</title>
        <authorList>
            <person name="Wu S.Y."/>
            <person name="Chen S.C."/>
            <person name="Lai M.C."/>
        </authorList>
    </citation>
    <scope>NUCLEOTIDE SEQUENCE</scope>
    <source>
        <strain evidence="11">ML15</strain>
    </source>
</reference>
<dbReference type="Pfam" id="PF02518">
    <property type="entry name" value="HATPase_c"/>
    <property type="match status" value="1"/>
</dbReference>
<evidence type="ECO:0000313" key="11">
    <source>
        <dbReference type="EMBL" id="QYZ78991.1"/>
    </source>
</evidence>
<dbReference type="SUPFAM" id="SSF55785">
    <property type="entry name" value="PYP-like sensor domain (PAS domain)"/>
    <property type="match status" value="2"/>
</dbReference>
<sequence length="672" mass="75574">MISLLYIDENSDTLTEARRYFEESGTFSVTAAPSTAEALRILHHHPFDVIVSAPPITGTDEIALLQRLRDTGDRTPFICLTDGDDDESVVRALGNGANLCLSAPHTPRDRQALSQKIGAFVMGRQKRYPRRNKGFTPPPATSAIGFPAGEEDGERLTINRGTSFQITAMEVAAATEISRGLPGPHIPRESEEFFASLIDSLLEGILIIDLSGRIIYANQAAREMGGNTTFEEDEGTIYAFITPEYKEPITECMRACRTEDRTFSLECPITTRKDGKKEIEALGSTTVYLGKRAILVSLRDITMRRNAEKALREAEKNHRELVEGLPEYIIVYSDARGVIFTNPAAEAALGGESDDLVGTPVLSFVMQEFRERFKEVVADGHSRKKSIPREIMLRTLDGTHLPVTIRAAPITYLDEDAVLLVLTDITERLVLEKELEYHAAELKRFSESLARINDKLTIMGNITRHDILNQLTVLLAHLEIAEEEEANDPASLHHLRLIHQAATNIQEQIEFTRDYQDIGIREPQWCRVERNIARLRPRTLTIHSEIRGVEVYADPLFERVFFNLLDNAERHSDGASRVRISCREEEHGLVILWEDDGTGVRDEKKEMIFRRGYGNNTGLGLFLCREILQITGIEMRETGEYGTGARFEILVPKEGYHRMQEPAGALHPLTRT</sequence>
<evidence type="ECO:0000259" key="9">
    <source>
        <dbReference type="PROSITE" id="PS50110"/>
    </source>
</evidence>
<dbReference type="RefSeq" id="WP_220682764.1">
    <property type="nucleotide sequence ID" value="NZ_CP037968.1"/>
</dbReference>
<feature type="domain" description="PAS" evidence="10">
    <location>
        <begin position="314"/>
        <end position="384"/>
    </location>
</feature>
<dbReference type="Pfam" id="PF13426">
    <property type="entry name" value="PAS_9"/>
    <property type="match status" value="1"/>
</dbReference>
<dbReference type="PROSITE" id="PS50110">
    <property type="entry name" value="RESPONSE_REGULATORY"/>
    <property type="match status" value="1"/>
</dbReference>
<dbReference type="PANTHER" id="PTHR42878:SF13">
    <property type="entry name" value="HISTIDINE KINASE"/>
    <property type="match status" value="1"/>
</dbReference>
<dbReference type="EC" id="2.7.13.3" evidence="2"/>
<dbReference type="Pfam" id="PF13188">
    <property type="entry name" value="PAS_8"/>
    <property type="match status" value="1"/>
</dbReference>
<dbReference type="CDD" id="cd00130">
    <property type="entry name" value="PAS"/>
    <property type="match status" value="2"/>
</dbReference>
<dbReference type="SMART" id="SM00387">
    <property type="entry name" value="HATPase_c"/>
    <property type="match status" value="1"/>
</dbReference>
<feature type="domain" description="Response regulatory" evidence="9">
    <location>
        <begin position="3"/>
        <end position="118"/>
    </location>
</feature>
<reference evidence="11" key="2">
    <citation type="submission" date="2019-03" db="EMBL/GenBank/DDBJ databases">
        <authorList>
            <person name="Chen S.-C."/>
            <person name="Wu S.-Y."/>
            <person name="Lai M.-C."/>
        </authorList>
    </citation>
    <scope>NUCLEOTIDE SEQUENCE</scope>
    <source>
        <strain evidence="11">ML15</strain>
    </source>
</reference>
<comment type="catalytic activity">
    <reaction evidence="1">
        <text>ATP + protein L-histidine = ADP + protein N-phospho-L-histidine.</text>
        <dbReference type="EC" id="2.7.13.3"/>
    </reaction>
</comment>
<dbReference type="InterPro" id="IPR050351">
    <property type="entry name" value="BphY/WalK/GraS-like"/>
</dbReference>
<dbReference type="InterPro" id="IPR003594">
    <property type="entry name" value="HATPase_dom"/>
</dbReference>
<evidence type="ECO:0000259" key="10">
    <source>
        <dbReference type="PROSITE" id="PS50112"/>
    </source>
</evidence>
<dbReference type="Proteomes" id="UP000826709">
    <property type="component" value="Chromosome"/>
</dbReference>
<evidence type="ECO:0000256" key="5">
    <source>
        <dbReference type="ARBA" id="ARBA00023136"/>
    </source>
</evidence>